<dbReference type="InterPro" id="IPR019430">
    <property type="entry name" value="7TM_GPCR_serpentine_rcpt_Srx"/>
</dbReference>
<dbReference type="InterPro" id="IPR017452">
    <property type="entry name" value="GPCR_Rhodpsn_7TM"/>
</dbReference>
<dbReference type="CDD" id="cd00637">
    <property type="entry name" value="7tm_classA_rhodopsin-like"/>
    <property type="match status" value="2"/>
</dbReference>
<feature type="transmembrane region" description="Helical" evidence="5">
    <location>
        <begin position="165"/>
        <end position="185"/>
    </location>
</feature>
<evidence type="ECO:0000256" key="4">
    <source>
        <dbReference type="ARBA" id="ARBA00023136"/>
    </source>
</evidence>
<dbReference type="PANTHER" id="PTHR23017">
    <property type="entry name" value="SERPENTINE RECEPTOR, CLASS X"/>
    <property type="match status" value="1"/>
</dbReference>
<feature type="transmembrane region" description="Helical" evidence="5">
    <location>
        <begin position="243"/>
        <end position="264"/>
    </location>
</feature>
<accession>A0AAE9JLQ8</accession>
<dbReference type="PROSITE" id="PS50262">
    <property type="entry name" value="G_PROTEIN_RECEP_F1_2"/>
    <property type="match status" value="1"/>
</dbReference>
<keyword evidence="4 5" id="KW-0472">Membrane</keyword>
<dbReference type="PANTHER" id="PTHR23017:SF43">
    <property type="entry name" value="G-PROTEIN COUPLED RECEPTORS FAMILY 1 PROFILE DOMAIN-CONTAINING PROTEIN"/>
    <property type="match status" value="1"/>
</dbReference>
<dbReference type="Pfam" id="PF10320">
    <property type="entry name" value="7TM_GPCR_Srsx"/>
    <property type="match status" value="1"/>
</dbReference>
<feature type="transmembrane region" description="Helical" evidence="5">
    <location>
        <begin position="299"/>
        <end position="316"/>
    </location>
</feature>
<dbReference type="InterPro" id="IPR019424">
    <property type="entry name" value="7TM_GPCR_Srsx"/>
</dbReference>
<evidence type="ECO:0000313" key="8">
    <source>
        <dbReference type="Proteomes" id="UP000829354"/>
    </source>
</evidence>
<dbReference type="EMBL" id="CP092624">
    <property type="protein sequence ID" value="UMM36264.1"/>
    <property type="molecule type" value="Genomic_DNA"/>
</dbReference>
<name>A0AAE9JLQ8_CAEBR</name>
<evidence type="ECO:0000256" key="3">
    <source>
        <dbReference type="ARBA" id="ARBA00022989"/>
    </source>
</evidence>
<dbReference type="SUPFAM" id="SSF81321">
    <property type="entry name" value="Family A G protein-coupled receptor-like"/>
    <property type="match status" value="2"/>
</dbReference>
<feature type="transmembrane region" description="Helical" evidence="5">
    <location>
        <begin position="39"/>
        <end position="66"/>
    </location>
</feature>
<gene>
    <name evidence="7" type="ORF">L5515_008506</name>
</gene>
<feature type="transmembrane region" description="Helical" evidence="5">
    <location>
        <begin position="276"/>
        <end position="293"/>
    </location>
</feature>
<evidence type="ECO:0000256" key="5">
    <source>
        <dbReference type="SAM" id="Phobius"/>
    </source>
</evidence>
<feature type="transmembrane region" description="Helical" evidence="5">
    <location>
        <begin position="123"/>
        <end position="141"/>
    </location>
</feature>
<dbReference type="Pfam" id="PF10328">
    <property type="entry name" value="7TM_GPCR_Srx"/>
    <property type="match status" value="1"/>
</dbReference>
<dbReference type="AlphaFoldDB" id="A0AAE9JLQ8"/>
<feature type="transmembrane region" description="Helical" evidence="5">
    <location>
        <begin position="337"/>
        <end position="357"/>
    </location>
</feature>
<dbReference type="Proteomes" id="UP000829354">
    <property type="component" value="Chromosome V"/>
</dbReference>
<organism evidence="7 8">
    <name type="scientific">Caenorhabditis briggsae</name>
    <dbReference type="NCBI Taxonomy" id="6238"/>
    <lineage>
        <taxon>Eukaryota</taxon>
        <taxon>Metazoa</taxon>
        <taxon>Ecdysozoa</taxon>
        <taxon>Nematoda</taxon>
        <taxon>Chromadorea</taxon>
        <taxon>Rhabditida</taxon>
        <taxon>Rhabditina</taxon>
        <taxon>Rhabditomorpha</taxon>
        <taxon>Rhabditoidea</taxon>
        <taxon>Rhabditidae</taxon>
        <taxon>Peloderinae</taxon>
        <taxon>Caenorhabditis</taxon>
    </lineage>
</organism>
<evidence type="ECO:0000259" key="6">
    <source>
        <dbReference type="PROSITE" id="PS50262"/>
    </source>
</evidence>
<keyword evidence="2 5" id="KW-0812">Transmembrane</keyword>
<dbReference type="Gene3D" id="1.20.1070.10">
    <property type="entry name" value="Rhodopsin 7-helix transmembrane proteins"/>
    <property type="match status" value="2"/>
</dbReference>
<comment type="subcellular location">
    <subcellularLocation>
        <location evidence="1">Membrane</location>
    </subcellularLocation>
</comment>
<reference evidence="7 8" key="1">
    <citation type="submission" date="2022-04" db="EMBL/GenBank/DDBJ databases">
        <title>Chromosome-level reference genomes for two strains of Caenorhabditis briggsae: an improved platform for comparative genomics.</title>
        <authorList>
            <person name="Stevens L."/>
            <person name="Andersen E."/>
        </authorList>
    </citation>
    <scope>NUCLEOTIDE SEQUENCE [LARGE SCALE GENOMIC DNA]</scope>
    <source>
        <strain evidence="7">VX34</strain>
        <tissue evidence="7">Whole-organism</tissue>
    </source>
</reference>
<feature type="transmembrane region" description="Helical" evidence="5">
    <location>
        <begin position="369"/>
        <end position="392"/>
    </location>
</feature>
<evidence type="ECO:0000256" key="1">
    <source>
        <dbReference type="ARBA" id="ARBA00004370"/>
    </source>
</evidence>
<feature type="transmembrane region" description="Helical" evidence="5">
    <location>
        <begin position="206"/>
        <end position="231"/>
    </location>
</feature>
<protein>
    <recommendedName>
        <fullName evidence="6">G-protein coupled receptors family 1 profile domain-containing protein</fullName>
    </recommendedName>
</protein>
<evidence type="ECO:0000256" key="2">
    <source>
        <dbReference type="ARBA" id="ARBA00022692"/>
    </source>
</evidence>
<keyword evidence="3 5" id="KW-1133">Transmembrane helix</keyword>
<feature type="domain" description="G-protein coupled receptors family 1 profile" evidence="6">
    <location>
        <begin position="21"/>
        <end position="252"/>
    </location>
</feature>
<evidence type="ECO:0000313" key="7">
    <source>
        <dbReference type="EMBL" id="UMM36264.1"/>
    </source>
</evidence>
<keyword evidence="8" id="KW-1185">Reference proteome</keyword>
<dbReference type="GO" id="GO:0016020">
    <property type="term" value="C:membrane"/>
    <property type="evidence" value="ECO:0007669"/>
    <property type="project" value="UniProtKB-SubCell"/>
</dbReference>
<sequence>MIRQQLIGLSLIPPSIFGFVSNWTIVIIVIRYRNLHRSFAILTATLAFLYAICSTFDLFFVSPMIILNLQFLKEYSAICGSYWVLAYDATSQFHLVVSINRFIAVFAPLSYSTYFNPRTTKISIAFLFALSATLVGVYIFGAECSFSFNDDRWAFLITESEKCDILGWAMLWGKGLTLSVIDVILHIVRANKFLIHHSNRAGYALIVFYEISIHIHFLTSFNRFIAVFVPFSYKNMFSIRSTSLYLIVISVLSFTMMTVVIYGLGCELEYNPVTWVSFYDITIPVCGFYAIYLDFMKNMIVVSADFIIDVVTILKVQKMRKKFREGKSSENYTKKEADFLKQTFGQGICYLMGYASYLMVPEMNSNKYVAFFMSLVSWDLIATIDGMFTIVYNAEIRNRIFKSSVTTAAGNFLVRRNGNLSIPLNIPIFLEFLKRSTFRECARLNISRNLTEVRLEPGPSTLALARLRDDLVESGMYPFLNGGTFLGWYRECSIIPHTHDMDIGIFAEDYRPEFLEKLKKNHSDFVLSRQLGMINDSFELTVVPKSNTSIYIDLFLFYKEKDSEKRWVGGMGDSGEKFKFPYLPYDPWCSADLHGHLFWVACTPAKMVEAEYGKLWYEDRPTSEYLWNTQARPNGRWSERQMKEVYKVYVYDP</sequence>
<feature type="transmembrane region" description="Helical" evidence="5">
    <location>
        <begin position="93"/>
        <end position="111"/>
    </location>
</feature>
<feature type="transmembrane region" description="Helical" evidence="5">
    <location>
        <begin position="6"/>
        <end position="32"/>
    </location>
</feature>
<proteinExistence type="predicted"/>